<name>A0ABT9URC2_9FIRM</name>
<comment type="similarity">
    <text evidence="1">Belongs to the Tlp family.</text>
</comment>
<gene>
    <name evidence="1" type="primary">tlp</name>
    <name evidence="3" type="ORF">J2S18_000237</name>
</gene>
<proteinExistence type="inferred from homology"/>
<evidence type="ECO:0000313" key="3">
    <source>
        <dbReference type="EMBL" id="MDQ0148320.1"/>
    </source>
</evidence>
<keyword evidence="4" id="KW-1185">Reference proteome</keyword>
<dbReference type="Proteomes" id="UP001228504">
    <property type="component" value="Unassembled WGS sequence"/>
</dbReference>
<feature type="region of interest" description="Disordered" evidence="2">
    <location>
        <begin position="35"/>
        <end position="75"/>
    </location>
</feature>
<evidence type="ECO:0000256" key="2">
    <source>
        <dbReference type="SAM" id="MobiDB-lite"/>
    </source>
</evidence>
<dbReference type="InterPro" id="IPR017524">
    <property type="entry name" value="SASP_thioredoxin-like"/>
</dbReference>
<comment type="caution">
    <text evidence="3">The sequence shown here is derived from an EMBL/GenBank/DDBJ whole genome shotgun (WGS) entry which is preliminary data.</text>
</comment>
<dbReference type="NCBIfam" id="TIGR03090">
    <property type="entry name" value="SASP_tlp"/>
    <property type="match status" value="1"/>
</dbReference>
<reference evidence="3 4" key="1">
    <citation type="submission" date="2023-07" db="EMBL/GenBank/DDBJ databases">
        <title>Genomic Encyclopedia of Type Strains, Phase IV (KMG-IV): sequencing the most valuable type-strain genomes for metagenomic binning, comparative biology and taxonomic classification.</title>
        <authorList>
            <person name="Goeker M."/>
        </authorList>
    </citation>
    <scope>NUCLEOTIDE SEQUENCE [LARGE SCALE GENOMIC DNA]</scope>
    <source>
        <strain evidence="3 4">DSM 20694</strain>
    </source>
</reference>
<dbReference type="HAMAP" id="MF_01506">
    <property type="entry name" value="Tlp"/>
    <property type="match status" value="1"/>
</dbReference>
<dbReference type="EMBL" id="JAUSUF010000001">
    <property type="protein sequence ID" value="MDQ0148320.1"/>
    <property type="molecule type" value="Genomic_DNA"/>
</dbReference>
<dbReference type="Pfam" id="PF19824">
    <property type="entry name" value="Tlp"/>
    <property type="match status" value="1"/>
</dbReference>
<evidence type="ECO:0000256" key="1">
    <source>
        <dbReference type="HAMAP-Rule" id="MF_01506"/>
    </source>
</evidence>
<organism evidence="3 4">
    <name type="scientific">Eubacterium multiforme</name>
    <dbReference type="NCBI Taxonomy" id="83339"/>
    <lineage>
        <taxon>Bacteria</taxon>
        <taxon>Bacillati</taxon>
        <taxon>Bacillota</taxon>
        <taxon>Clostridia</taxon>
        <taxon>Eubacteriales</taxon>
        <taxon>Eubacteriaceae</taxon>
        <taxon>Eubacterium</taxon>
    </lineage>
</organism>
<evidence type="ECO:0000313" key="4">
    <source>
        <dbReference type="Proteomes" id="UP001228504"/>
    </source>
</evidence>
<accession>A0ABT9URC2</accession>
<dbReference type="RefSeq" id="WP_307482153.1">
    <property type="nucleotide sequence ID" value="NZ_JAUSUF010000001.1"/>
</dbReference>
<protein>
    <recommendedName>
        <fullName evidence="1">Protein Tlp homolog</fullName>
    </recommendedName>
</protein>
<sequence>MKSKPDDRRDNVDRIQCNISNTIENIHLANEMIEKTDDENMKEELSEKNERRERALKGMREEIKDEATAKRNDYN</sequence>